<evidence type="ECO:0000256" key="14">
    <source>
        <dbReference type="ARBA" id="ARBA00047899"/>
    </source>
</evidence>
<accession>A0A8B7C7V6</accession>
<feature type="transmembrane region" description="Helical" evidence="17">
    <location>
        <begin position="369"/>
        <end position="393"/>
    </location>
</feature>
<feature type="domain" description="Protein kinase" evidence="18">
    <location>
        <begin position="461"/>
        <end position="741"/>
    </location>
</feature>
<dbReference type="OrthoDB" id="676979at2759"/>
<reference evidence="19" key="1">
    <citation type="journal article" date="2019" name="Nat. Commun.">
        <title>Genome-wide association mapping of date palm fruit traits.</title>
        <authorList>
            <person name="Hazzouri K.M."/>
            <person name="Gros-Balthazard M."/>
            <person name="Flowers J.M."/>
            <person name="Copetti D."/>
            <person name="Lemansour A."/>
            <person name="Lebrun M."/>
            <person name="Masmoudi K."/>
            <person name="Ferrand S."/>
            <person name="Dhar M.I."/>
            <person name="Fresquez Z.A."/>
            <person name="Rosas U."/>
            <person name="Zhang J."/>
            <person name="Talag J."/>
            <person name="Lee S."/>
            <person name="Kudrna D."/>
            <person name="Powell R.F."/>
            <person name="Leitch I.J."/>
            <person name="Krueger R.R."/>
            <person name="Wing R.A."/>
            <person name="Amiri K.M.A."/>
            <person name="Purugganan M.D."/>
        </authorList>
    </citation>
    <scope>NUCLEOTIDE SEQUENCE [LARGE SCALE GENOMIC DNA]</scope>
    <source>
        <strain evidence="19">cv. Khalas</strain>
    </source>
</reference>
<evidence type="ECO:0000259" key="18">
    <source>
        <dbReference type="PROSITE" id="PS50011"/>
    </source>
</evidence>
<evidence type="ECO:0000256" key="5">
    <source>
        <dbReference type="ARBA" id="ARBA00022679"/>
    </source>
</evidence>
<dbReference type="InterPro" id="IPR001245">
    <property type="entry name" value="Ser-Thr/Tyr_kinase_cat_dom"/>
</dbReference>
<dbReference type="PANTHER" id="PTHR48006">
    <property type="entry name" value="LEUCINE-RICH REPEAT-CONTAINING PROTEIN DDB_G0281931-RELATED"/>
    <property type="match status" value="1"/>
</dbReference>
<evidence type="ECO:0000256" key="13">
    <source>
        <dbReference type="ARBA" id="ARBA00023180"/>
    </source>
</evidence>
<dbReference type="AlphaFoldDB" id="A0A8B7C7V6"/>
<feature type="compositionally biased region" description="Polar residues" evidence="16">
    <location>
        <begin position="404"/>
        <end position="422"/>
    </location>
</feature>
<evidence type="ECO:0000256" key="12">
    <source>
        <dbReference type="ARBA" id="ARBA00023170"/>
    </source>
</evidence>
<dbReference type="GeneID" id="103709770"/>
<comment type="catalytic activity">
    <reaction evidence="15">
        <text>L-seryl-[protein] + ATP = O-phospho-L-seryl-[protein] + ADP + H(+)</text>
        <dbReference type="Rhea" id="RHEA:17989"/>
        <dbReference type="Rhea" id="RHEA-COMP:9863"/>
        <dbReference type="Rhea" id="RHEA-COMP:11604"/>
        <dbReference type="ChEBI" id="CHEBI:15378"/>
        <dbReference type="ChEBI" id="CHEBI:29999"/>
        <dbReference type="ChEBI" id="CHEBI:30616"/>
        <dbReference type="ChEBI" id="CHEBI:83421"/>
        <dbReference type="ChEBI" id="CHEBI:456216"/>
        <dbReference type="EC" id="2.7.11.1"/>
    </reaction>
</comment>
<keyword evidence="9" id="KW-0418">Kinase</keyword>
<keyword evidence="19" id="KW-1185">Reference proteome</keyword>
<dbReference type="Proteomes" id="UP000228380">
    <property type="component" value="Chromosome 8"/>
</dbReference>
<organism evidence="19 20">
    <name type="scientific">Phoenix dactylifera</name>
    <name type="common">Date palm</name>
    <dbReference type="NCBI Taxonomy" id="42345"/>
    <lineage>
        <taxon>Eukaryota</taxon>
        <taxon>Viridiplantae</taxon>
        <taxon>Streptophyta</taxon>
        <taxon>Embryophyta</taxon>
        <taxon>Tracheophyta</taxon>
        <taxon>Spermatophyta</taxon>
        <taxon>Magnoliopsida</taxon>
        <taxon>Liliopsida</taxon>
        <taxon>Arecaceae</taxon>
        <taxon>Coryphoideae</taxon>
        <taxon>Phoeniceae</taxon>
        <taxon>Phoenix</taxon>
    </lineage>
</organism>
<feature type="region of interest" description="Disordered" evidence="16">
    <location>
        <begin position="404"/>
        <end position="432"/>
    </location>
</feature>
<keyword evidence="7" id="KW-0732">Signal</keyword>
<dbReference type="SUPFAM" id="SSF56112">
    <property type="entry name" value="Protein kinase-like (PK-like)"/>
    <property type="match status" value="1"/>
</dbReference>
<dbReference type="GO" id="GO:0005524">
    <property type="term" value="F:ATP binding"/>
    <property type="evidence" value="ECO:0007669"/>
    <property type="project" value="InterPro"/>
</dbReference>
<evidence type="ECO:0000256" key="8">
    <source>
        <dbReference type="ARBA" id="ARBA00022737"/>
    </source>
</evidence>
<evidence type="ECO:0000256" key="1">
    <source>
        <dbReference type="ARBA" id="ARBA00004479"/>
    </source>
</evidence>
<protein>
    <recommendedName>
        <fullName evidence="2">non-specific serine/threonine protein kinase</fullName>
        <ecNumber evidence="2">2.7.11.1</ecNumber>
    </recommendedName>
</protein>
<evidence type="ECO:0000256" key="6">
    <source>
        <dbReference type="ARBA" id="ARBA00022692"/>
    </source>
</evidence>
<dbReference type="InterPro" id="IPR011009">
    <property type="entry name" value="Kinase-like_dom_sf"/>
</dbReference>
<evidence type="ECO:0000256" key="7">
    <source>
        <dbReference type="ARBA" id="ARBA00022729"/>
    </source>
</evidence>
<comment type="catalytic activity">
    <reaction evidence="14">
        <text>L-threonyl-[protein] + ATP = O-phospho-L-threonyl-[protein] + ADP + H(+)</text>
        <dbReference type="Rhea" id="RHEA:46608"/>
        <dbReference type="Rhea" id="RHEA-COMP:11060"/>
        <dbReference type="Rhea" id="RHEA-COMP:11605"/>
        <dbReference type="ChEBI" id="CHEBI:15378"/>
        <dbReference type="ChEBI" id="CHEBI:30013"/>
        <dbReference type="ChEBI" id="CHEBI:30616"/>
        <dbReference type="ChEBI" id="CHEBI:61977"/>
        <dbReference type="ChEBI" id="CHEBI:456216"/>
        <dbReference type="EC" id="2.7.11.1"/>
    </reaction>
</comment>
<dbReference type="KEGG" id="pda:103709770"/>
<dbReference type="InterPro" id="IPR051824">
    <property type="entry name" value="LRR_Rcpt-Like_S/T_Kinase"/>
</dbReference>
<name>A0A8B7C7V6_PHODC</name>
<evidence type="ECO:0000256" key="2">
    <source>
        <dbReference type="ARBA" id="ARBA00012513"/>
    </source>
</evidence>
<dbReference type="Gene3D" id="3.80.10.10">
    <property type="entry name" value="Ribonuclease Inhibitor"/>
    <property type="match status" value="2"/>
</dbReference>
<evidence type="ECO:0000256" key="15">
    <source>
        <dbReference type="ARBA" id="ARBA00048679"/>
    </source>
</evidence>
<dbReference type="Gene3D" id="1.10.510.10">
    <property type="entry name" value="Transferase(Phosphotransferase) domain 1"/>
    <property type="match status" value="1"/>
</dbReference>
<dbReference type="EC" id="2.7.11.1" evidence="2"/>
<keyword evidence="4" id="KW-0433">Leucine-rich repeat</keyword>
<evidence type="ECO:0000256" key="17">
    <source>
        <dbReference type="SAM" id="Phobius"/>
    </source>
</evidence>
<dbReference type="InterPro" id="IPR001611">
    <property type="entry name" value="Leu-rich_rpt"/>
</dbReference>
<keyword evidence="12" id="KW-0675">Receptor</keyword>
<dbReference type="InterPro" id="IPR000719">
    <property type="entry name" value="Prot_kinase_dom"/>
</dbReference>
<evidence type="ECO:0000313" key="20">
    <source>
        <dbReference type="RefSeq" id="XP_008793492.2"/>
    </source>
</evidence>
<dbReference type="Pfam" id="PF07714">
    <property type="entry name" value="PK_Tyr_Ser-Thr"/>
    <property type="match status" value="1"/>
</dbReference>
<keyword evidence="8" id="KW-0677">Repeat</keyword>
<keyword evidence="13" id="KW-0325">Glycoprotein</keyword>
<dbReference type="FunFam" id="3.80.10.10:FF:000380">
    <property type="entry name" value="Putative inactive leucine-rich repeat receptor-like protein kinase"/>
    <property type="match status" value="1"/>
</dbReference>
<keyword evidence="5" id="KW-0808">Transferase</keyword>
<evidence type="ECO:0000256" key="16">
    <source>
        <dbReference type="SAM" id="MobiDB-lite"/>
    </source>
</evidence>
<dbReference type="RefSeq" id="XP_008793492.2">
    <property type="nucleotide sequence ID" value="XM_008795270.4"/>
</dbReference>
<keyword evidence="11 17" id="KW-0472">Membrane</keyword>
<reference evidence="20" key="2">
    <citation type="submission" date="2025-08" db="UniProtKB">
        <authorList>
            <consortium name="RefSeq"/>
        </authorList>
    </citation>
    <scope>IDENTIFICATION</scope>
    <source>
        <tissue evidence="20">Young leaves</tissue>
    </source>
</reference>
<keyword evidence="10 17" id="KW-1133">Transmembrane helix</keyword>
<evidence type="ECO:0000256" key="3">
    <source>
        <dbReference type="ARBA" id="ARBA00022527"/>
    </source>
</evidence>
<dbReference type="GO" id="GO:0016020">
    <property type="term" value="C:membrane"/>
    <property type="evidence" value="ECO:0007669"/>
    <property type="project" value="UniProtKB-SubCell"/>
</dbReference>
<gene>
    <name evidence="20" type="primary">LOC103709770</name>
</gene>
<dbReference type="PANTHER" id="PTHR48006:SF73">
    <property type="entry name" value="PROTEIN KINASE DOMAIN-CONTAINING PROTEIN"/>
    <property type="match status" value="1"/>
</dbReference>
<keyword evidence="6 17" id="KW-0812">Transmembrane</keyword>
<dbReference type="PROSITE" id="PS50011">
    <property type="entry name" value="PROTEIN_KINASE_DOM"/>
    <property type="match status" value="1"/>
</dbReference>
<comment type="subcellular location">
    <subcellularLocation>
        <location evidence="1">Membrane</location>
        <topology evidence="1">Single-pass type I membrane protein</topology>
    </subcellularLocation>
</comment>
<keyword evidence="3" id="KW-0723">Serine/threonine-protein kinase</keyword>
<dbReference type="FunFam" id="3.80.10.10:FF:000673">
    <property type="entry name" value="Probable LRR receptor-like serine/threonine-protein kinase At2g02780"/>
    <property type="match status" value="1"/>
</dbReference>
<evidence type="ECO:0000256" key="11">
    <source>
        <dbReference type="ARBA" id="ARBA00023136"/>
    </source>
</evidence>
<dbReference type="Gene3D" id="3.30.200.20">
    <property type="entry name" value="Phosphorylase Kinase, domain 1"/>
    <property type="match status" value="1"/>
</dbReference>
<evidence type="ECO:0000313" key="19">
    <source>
        <dbReference type="Proteomes" id="UP000228380"/>
    </source>
</evidence>
<evidence type="ECO:0000256" key="10">
    <source>
        <dbReference type="ARBA" id="ARBA00022989"/>
    </source>
</evidence>
<evidence type="ECO:0000256" key="9">
    <source>
        <dbReference type="ARBA" id="ARBA00022777"/>
    </source>
</evidence>
<dbReference type="Pfam" id="PF00560">
    <property type="entry name" value="LRR_1"/>
    <property type="match status" value="2"/>
</dbReference>
<sequence>MTRIHAHSPIVRHHHHSIHQIKMASLSWRSKPRFFYLSVFVLLCFFLTASAQQLSPSQSKTLLRLQRLLEFPPALAGLTNYTNFCFLPPSPSLSVACSGDRITQLAIVGGRRIPLPSSFSSDSLFTTLSRLPSLTVLSLVSLGIWGPLPGKVDRFASLKVLNLSSNFLHGAIPLEISTMSSLQNLVLAGNSFNGTIPDLKKSLPILAELDLGGNRLGPDFPSLGESLVTLVLKNNSFSGKIPAGLAALDQLQKLDAASNHFVGWIPPFLFSLPSIRYLDLSANHLAGQLPANLSCSGDLGYVDISNNLLIGGLPRCIRSNSSSLVVLNSGNCMTSGDSRYQRSNSYCNAGALAAILPPADEKSRSKSKLGLIFGIAGGVVGGAVLLGLVLFLVSRTRRAGANPESSMFQKSIARKTQVQASPRRTPAETRHMSQAASVATLGLTPYRVFSIEELEEATDTFDPSNLIEDGPRGQFYRGWLQDGSMAVVRCLKLKPKHSLQSLLKCMDLISKLRHRHLVSILGHCIVSGQDGANAASTVLLVFEHVQNGTLRSHLTEWRKREMMKWPQRVSAVIGVARGIQFLHTVTVPGIVGNDLNIENILLDQTLTTKIRNYNLPVLLKNKNNKVGSESPFAKMEDSDFGSIQSLDHGEKEDIYQLGLILLEIITGKPAESQSELDSLKVQLQKSLTDGPAKLKGMADPAICGTFALGSLKTAVEITLNCISEDPSMRPSIDDVLWNLQYSVQVQDGWGSSENLSTQS</sequence>
<dbReference type="InterPro" id="IPR032675">
    <property type="entry name" value="LRR_dom_sf"/>
</dbReference>
<dbReference type="GO" id="GO:0004674">
    <property type="term" value="F:protein serine/threonine kinase activity"/>
    <property type="evidence" value="ECO:0007669"/>
    <property type="project" value="UniProtKB-KW"/>
</dbReference>
<proteinExistence type="predicted"/>
<dbReference type="SUPFAM" id="SSF52058">
    <property type="entry name" value="L domain-like"/>
    <property type="match status" value="1"/>
</dbReference>
<dbReference type="FunFam" id="1.10.510.10:FF:000431">
    <property type="entry name" value="Putative inactive leucine-rich repeat receptor-like protein kinase"/>
    <property type="match status" value="1"/>
</dbReference>
<evidence type="ECO:0000256" key="4">
    <source>
        <dbReference type="ARBA" id="ARBA00022614"/>
    </source>
</evidence>